<dbReference type="EMBL" id="JAHUZN010000001">
    <property type="protein sequence ID" value="KAG8503065.1"/>
    <property type="molecule type" value="Genomic_DNA"/>
</dbReference>
<gene>
    <name evidence="5" type="ORF">CXB51_000821</name>
</gene>
<keyword evidence="2" id="KW-0862">Zinc</keyword>
<evidence type="ECO:0000256" key="3">
    <source>
        <dbReference type="SAM" id="Phobius"/>
    </source>
</evidence>
<comment type="caution">
    <text evidence="5">The sequence shown here is derived from an EMBL/GenBank/DDBJ whole genome shotgun (WGS) entry which is preliminary data.</text>
</comment>
<proteinExistence type="predicted"/>
<dbReference type="Proteomes" id="UP000701853">
    <property type="component" value="Chromosome 1"/>
</dbReference>
<feature type="domain" description="C3H1-type" evidence="4">
    <location>
        <begin position="368"/>
        <end position="396"/>
    </location>
</feature>
<dbReference type="PANTHER" id="PTHR33400">
    <property type="entry name" value="ZINC FINGER CCCH DOMAIN-CONTAINING PROTEIN 6-RELATED"/>
    <property type="match status" value="1"/>
</dbReference>
<feature type="transmembrane region" description="Helical" evidence="3">
    <location>
        <begin position="512"/>
        <end position="535"/>
    </location>
</feature>
<keyword evidence="3" id="KW-0812">Transmembrane</keyword>
<dbReference type="OrthoDB" id="1928519at2759"/>
<reference evidence="5 6" key="1">
    <citation type="journal article" date="2021" name="bioRxiv">
        <title>The Gossypium anomalum genome as a resource for cotton improvement and evolutionary analysis of hybrid incompatibility.</title>
        <authorList>
            <person name="Grover C.E."/>
            <person name="Yuan D."/>
            <person name="Arick M.A."/>
            <person name="Miller E.R."/>
            <person name="Hu G."/>
            <person name="Peterson D.G."/>
            <person name="Wendel J.F."/>
            <person name="Udall J.A."/>
        </authorList>
    </citation>
    <scope>NUCLEOTIDE SEQUENCE [LARGE SCALE GENOMIC DNA]</scope>
    <source>
        <strain evidence="5">JFW-Udall</strain>
        <tissue evidence="5">Leaf</tissue>
    </source>
</reference>
<keyword evidence="1" id="KW-0238">DNA-binding</keyword>
<dbReference type="PANTHER" id="PTHR33400:SF2">
    <property type="entry name" value="ZINC FINGER CCCH DOMAIN-CONTAINING PROTEIN 6"/>
    <property type="match status" value="1"/>
</dbReference>
<dbReference type="InterPro" id="IPR000571">
    <property type="entry name" value="Znf_CCCH"/>
</dbReference>
<dbReference type="GO" id="GO:0008270">
    <property type="term" value="F:zinc ion binding"/>
    <property type="evidence" value="ECO:0007669"/>
    <property type="project" value="UniProtKB-KW"/>
</dbReference>
<keyword evidence="2" id="KW-0479">Metal-binding</keyword>
<sequence length="536" mass="59276">MRGLHKSKRVTWAPDVNLCQIRLFLSEESPLQVGLGAQDHLQAKTSSISHLNGATVDDFLPPGFEGSRSTDQMQINLTEIFVIKWRCPLRFVLDLNWQVVAGEESKEADVQNQRELRVLEAVYPRPSAIPTNPVSTDMANCHYDDKQTPQIPITPIEDEDVAIGTQSNVLAPFGAPTSLQPQLLDILPHLNCSMPSISSVLTNEKPIAAAFTAINQSNENGNMIDPDLLVQILSNPKLIEKLVTEHGVASGAQSLPITSTNLVPSFDMPPSAAHISRTENGGAFYGNLNGVGIGASNIHGSVPGVCPISHSLAMELPQKKDVNYYKNLIQQHGGESQVGGQKFNNRYNQQLRPNQEVINNPRSRDSKPRIMKPCIYFNNSRGCRNGANCAYQHDASSQNRGNSIPDAPNAKRMKMDREIGMVGWNSYSIPAQFCVLQYFFAITPFGSPFTYSTTLLLQSYSLKCCNRYSGVGALNCYSTPRVKFLPKIVCFLLPCSRFLPTFFPKSTARSPFIFISGKFSFFISSHVFYFSFLIIS</sequence>
<dbReference type="PROSITE" id="PS50103">
    <property type="entry name" value="ZF_C3H1"/>
    <property type="match status" value="1"/>
</dbReference>
<dbReference type="GO" id="GO:0003677">
    <property type="term" value="F:DNA binding"/>
    <property type="evidence" value="ECO:0007669"/>
    <property type="project" value="UniProtKB-KW"/>
</dbReference>
<dbReference type="AlphaFoldDB" id="A0A8J5ZRJ9"/>
<accession>A0A8J5ZRJ9</accession>
<organism evidence="5 6">
    <name type="scientific">Gossypium anomalum</name>
    <dbReference type="NCBI Taxonomy" id="47600"/>
    <lineage>
        <taxon>Eukaryota</taxon>
        <taxon>Viridiplantae</taxon>
        <taxon>Streptophyta</taxon>
        <taxon>Embryophyta</taxon>
        <taxon>Tracheophyta</taxon>
        <taxon>Spermatophyta</taxon>
        <taxon>Magnoliopsida</taxon>
        <taxon>eudicotyledons</taxon>
        <taxon>Gunneridae</taxon>
        <taxon>Pentapetalae</taxon>
        <taxon>rosids</taxon>
        <taxon>malvids</taxon>
        <taxon>Malvales</taxon>
        <taxon>Malvaceae</taxon>
        <taxon>Malvoideae</taxon>
        <taxon>Gossypium</taxon>
    </lineage>
</organism>
<evidence type="ECO:0000256" key="2">
    <source>
        <dbReference type="PROSITE-ProRule" id="PRU00723"/>
    </source>
</evidence>
<evidence type="ECO:0000313" key="5">
    <source>
        <dbReference type="EMBL" id="KAG8503065.1"/>
    </source>
</evidence>
<keyword evidence="3" id="KW-1133">Transmembrane helix</keyword>
<keyword evidence="6" id="KW-1185">Reference proteome</keyword>
<name>A0A8J5ZRJ9_9ROSI</name>
<evidence type="ECO:0000259" key="4">
    <source>
        <dbReference type="PROSITE" id="PS50103"/>
    </source>
</evidence>
<keyword evidence="3" id="KW-0472">Membrane</keyword>
<evidence type="ECO:0000313" key="6">
    <source>
        <dbReference type="Proteomes" id="UP000701853"/>
    </source>
</evidence>
<keyword evidence="2" id="KW-0863">Zinc-finger</keyword>
<evidence type="ECO:0000256" key="1">
    <source>
        <dbReference type="ARBA" id="ARBA00023125"/>
    </source>
</evidence>
<protein>
    <recommendedName>
        <fullName evidence="4">C3H1-type domain-containing protein</fullName>
    </recommendedName>
</protein>
<feature type="zinc finger region" description="C3H1-type" evidence="2">
    <location>
        <begin position="368"/>
        <end position="396"/>
    </location>
</feature>